<dbReference type="EMBL" id="CP036273">
    <property type="protein sequence ID" value="QDU19943.1"/>
    <property type="molecule type" value="Genomic_DNA"/>
</dbReference>
<dbReference type="AlphaFoldDB" id="A0A517XR10"/>
<dbReference type="PROSITE" id="PS51257">
    <property type="entry name" value="PROKAR_LIPOPROTEIN"/>
    <property type="match status" value="1"/>
</dbReference>
<evidence type="ECO:0000313" key="4">
    <source>
        <dbReference type="Proteomes" id="UP000319576"/>
    </source>
</evidence>
<evidence type="ECO:0000313" key="3">
    <source>
        <dbReference type="EMBL" id="QDU19943.1"/>
    </source>
</evidence>
<feature type="signal peptide" evidence="1">
    <location>
        <begin position="1"/>
        <end position="23"/>
    </location>
</feature>
<gene>
    <name evidence="3" type="ORF">ETAA1_18830</name>
</gene>
<proteinExistence type="predicted"/>
<keyword evidence="4" id="KW-1185">Reference proteome</keyword>
<reference evidence="3 4" key="1">
    <citation type="submission" date="2019-02" db="EMBL/GenBank/DDBJ databases">
        <title>Deep-cultivation of Planctomycetes and their phenomic and genomic characterization uncovers novel biology.</title>
        <authorList>
            <person name="Wiegand S."/>
            <person name="Jogler M."/>
            <person name="Boedeker C."/>
            <person name="Pinto D."/>
            <person name="Vollmers J."/>
            <person name="Rivas-Marin E."/>
            <person name="Kohn T."/>
            <person name="Peeters S.H."/>
            <person name="Heuer A."/>
            <person name="Rast P."/>
            <person name="Oberbeckmann S."/>
            <person name="Bunk B."/>
            <person name="Jeske O."/>
            <person name="Meyerdierks A."/>
            <person name="Storesund J.E."/>
            <person name="Kallscheuer N."/>
            <person name="Luecker S."/>
            <person name="Lage O.M."/>
            <person name="Pohl T."/>
            <person name="Merkel B.J."/>
            <person name="Hornburger P."/>
            <person name="Mueller R.-W."/>
            <person name="Bruemmer F."/>
            <person name="Labrenz M."/>
            <person name="Spormann A.M."/>
            <person name="Op den Camp H."/>
            <person name="Overmann J."/>
            <person name="Amann R."/>
            <person name="Jetten M.S.M."/>
            <person name="Mascher T."/>
            <person name="Medema M.H."/>
            <person name="Devos D.P."/>
            <person name="Kaster A.-K."/>
            <person name="Ovreas L."/>
            <person name="Rohde M."/>
            <person name="Galperin M.Y."/>
            <person name="Jogler C."/>
        </authorList>
    </citation>
    <scope>NUCLEOTIDE SEQUENCE [LARGE SCALE GENOMIC DNA]</scope>
    <source>
        <strain evidence="3 4">ETA_A1</strain>
    </source>
</reference>
<protein>
    <recommendedName>
        <fullName evidence="2">Cytochrome c-552/4 domain-containing protein</fullName>
    </recommendedName>
</protein>
<keyword evidence="1" id="KW-0732">Signal</keyword>
<dbReference type="SUPFAM" id="SSF48695">
    <property type="entry name" value="Multiheme cytochromes"/>
    <property type="match status" value="2"/>
</dbReference>
<accession>A0A517XR10</accession>
<organism evidence="3 4">
    <name type="scientific">Urbifossiella limnaea</name>
    <dbReference type="NCBI Taxonomy" id="2528023"/>
    <lineage>
        <taxon>Bacteria</taxon>
        <taxon>Pseudomonadati</taxon>
        <taxon>Planctomycetota</taxon>
        <taxon>Planctomycetia</taxon>
        <taxon>Gemmatales</taxon>
        <taxon>Gemmataceae</taxon>
        <taxon>Urbifossiella</taxon>
    </lineage>
</organism>
<evidence type="ECO:0000256" key="1">
    <source>
        <dbReference type="SAM" id="SignalP"/>
    </source>
</evidence>
<name>A0A517XR10_9BACT</name>
<dbReference type="KEGG" id="uli:ETAA1_18830"/>
<dbReference type="Proteomes" id="UP000319576">
    <property type="component" value="Chromosome"/>
</dbReference>
<dbReference type="InterPro" id="IPR023155">
    <property type="entry name" value="Cyt_c-552/4"/>
</dbReference>
<evidence type="ECO:0000259" key="2">
    <source>
        <dbReference type="Pfam" id="PF13435"/>
    </source>
</evidence>
<dbReference type="InterPro" id="IPR036280">
    <property type="entry name" value="Multihaem_cyt_sf"/>
</dbReference>
<dbReference type="RefSeq" id="WP_202920782.1">
    <property type="nucleotide sequence ID" value="NZ_CP036273.1"/>
</dbReference>
<sequence length="450" mass="47420" precursor="true">MTRTGSVLAVFAPAVLVTAACWATVRPAAGVQGTATTRPEDKAVPAVVGRAVGQGGCSSVGCHGAPGSDVFRTGPTPTSWASSALVWAAADPHRRAYVVLDGELATKMMIALTGEASPGVPKVKATAEARCLACHTNPTLATNNDPHAVSLRAEGVSCEACHGNASGWLQSHTGFTAPTRPAGYDAGGMSKLYELGERALACVGCHVGAPAGNGLPLRDMNHDMIAAGHPRLNFDFATYQFILPKHWYERDRSKPESRPDPDFETRAWLIGRVAHAEAACKLTADRAKRADPWPEFAEYSCVACHHRIGDSGAAYPAPNGRPLGSVPWQPIWPVDRMVPSLSSVRTAMRGPRPNAGAEAAATRAAAELAALRASGTAFAREWFTKALPAGEWDRDLTEQVYHGAAAFERSKATRDPAAFAAAAKLLTLPRGTVRFDLPPGAADAVRALVR</sequence>
<dbReference type="Pfam" id="PF13435">
    <property type="entry name" value="Cytochrome_C554"/>
    <property type="match status" value="1"/>
</dbReference>
<feature type="domain" description="Cytochrome c-552/4" evidence="2">
    <location>
        <begin position="120"/>
        <end position="163"/>
    </location>
</feature>
<dbReference type="Gene3D" id="1.10.1130.10">
    <property type="entry name" value="Flavocytochrome C3, Chain A"/>
    <property type="match status" value="1"/>
</dbReference>
<feature type="chain" id="PRO_5021917845" description="Cytochrome c-552/4 domain-containing protein" evidence="1">
    <location>
        <begin position="24"/>
        <end position="450"/>
    </location>
</feature>